<dbReference type="OrthoDB" id="159865at2"/>
<name>A0A401Z7B6_9CHLR</name>
<reference evidence="2" key="1">
    <citation type="submission" date="2018-12" db="EMBL/GenBank/DDBJ databases">
        <title>Tengunoibacter tsumagoiensis gen. nov., sp. nov., Dictyobacter kobayashii sp. nov., D. alpinus sp. nov., and D. joshuensis sp. nov. and description of Dictyobacteraceae fam. nov. within the order Ktedonobacterales isolated from Tengu-no-mugimeshi.</title>
        <authorList>
            <person name="Wang C.M."/>
            <person name="Zheng Y."/>
            <person name="Sakai Y."/>
            <person name="Toyoda A."/>
            <person name="Minakuchi Y."/>
            <person name="Abe K."/>
            <person name="Yokota A."/>
            <person name="Yabe S."/>
        </authorList>
    </citation>
    <scope>NUCLEOTIDE SEQUENCE [LARGE SCALE GENOMIC DNA]</scope>
    <source>
        <strain evidence="2">S-27</strain>
    </source>
</reference>
<proteinExistence type="predicted"/>
<organism evidence="1 2">
    <name type="scientific">Dictyobacter aurantiacus</name>
    <dbReference type="NCBI Taxonomy" id="1936993"/>
    <lineage>
        <taxon>Bacteria</taxon>
        <taxon>Bacillati</taxon>
        <taxon>Chloroflexota</taxon>
        <taxon>Ktedonobacteria</taxon>
        <taxon>Ktedonobacterales</taxon>
        <taxon>Dictyobacteraceae</taxon>
        <taxon>Dictyobacter</taxon>
    </lineage>
</organism>
<dbReference type="Proteomes" id="UP000287224">
    <property type="component" value="Unassembled WGS sequence"/>
</dbReference>
<protein>
    <submittedName>
        <fullName evidence="1">Uncharacterized protein</fullName>
    </submittedName>
</protein>
<keyword evidence="2" id="KW-1185">Reference proteome</keyword>
<dbReference type="AlphaFoldDB" id="A0A401Z7B6"/>
<dbReference type="RefSeq" id="WP_126594076.1">
    <property type="nucleotide sequence ID" value="NZ_BIFQ01000001.1"/>
</dbReference>
<dbReference type="EMBL" id="BIFQ01000001">
    <property type="protein sequence ID" value="GCE02725.1"/>
    <property type="molecule type" value="Genomic_DNA"/>
</dbReference>
<comment type="caution">
    <text evidence="1">The sequence shown here is derived from an EMBL/GenBank/DDBJ whole genome shotgun (WGS) entry which is preliminary data.</text>
</comment>
<evidence type="ECO:0000313" key="2">
    <source>
        <dbReference type="Proteomes" id="UP000287224"/>
    </source>
</evidence>
<accession>A0A401Z7B6</accession>
<gene>
    <name evidence="1" type="ORF">KDAU_00540</name>
</gene>
<sequence>MSFSSRSNEVPPPPLEKIGDLVYSPGTDLPFGKRIRIGLSEQTIYESAVEHGYRTGIRAHFTFIEDHECPNPVPLDDKQFTMIVEHLVPTNLNAFEQGLWRSHFIAGWMGVYLGLVTDEDDMNPDIDR</sequence>
<evidence type="ECO:0000313" key="1">
    <source>
        <dbReference type="EMBL" id="GCE02725.1"/>
    </source>
</evidence>